<reference evidence="3 4" key="4">
    <citation type="journal article" date="2011" name="BMC Genomics">
        <title>RNA-Seq improves annotation of protein-coding genes in the cucumber genome.</title>
        <authorList>
            <person name="Li Z."/>
            <person name="Zhang Z."/>
            <person name="Yan P."/>
            <person name="Huang S."/>
            <person name="Fei Z."/>
            <person name="Lin K."/>
        </authorList>
    </citation>
    <scope>NUCLEOTIDE SEQUENCE [LARGE SCALE GENOMIC DNA]</scope>
    <source>
        <strain evidence="4">cv. 9930</strain>
    </source>
</reference>
<dbReference type="OMA" id="ICNENEP"/>
<reference evidence="3 4" key="1">
    <citation type="journal article" date="2009" name="Nat. Genet.">
        <title>The genome of the cucumber, Cucumis sativus L.</title>
        <authorList>
            <person name="Huang S."/>
            <person name="Li R."/>
            <person name="Zhang Z."/>
            <person name="Li L."/>
            <person name="Gu X."/>
            <person name="Fan W."/>
            <person name="Lucas W.J."/>
            <person name="Wang X."/>
            <person name="Xie B."/>
            <person name="Ni P."/>
            <person name="Ren Y."/>
            <person name="Zhu H."/>
            <person name="Li J."/>
            <person name="Lin K."/>
            <person name="Jin W."/>
            <person name="Fei Z."/>
            <person name="Li G."/>
            <person name="Staub J."/>
            <person name="Kilian A."/>
            <person name="van der Vossen E.A."/>
            <person name="Wu Y."/>
            <person name="Guo J."/>
            <person name="He J."/>
            <person name="Jia Z."/>
            <person name="Ren Y."/>
            <person name="Tian G."/>
            <person name="Lu Y."/>
            <person name="Ruan J."/>
            <person name="Qian W."/>
            <person name="Wang M."/>
            <person name="Huang Q."/>
            <person name="Li B."/>
            <person name="Xuan Z."/>
            <person name="Cao J."/>
            <person name="Asan"/>
            <person name="Wu Z."/>
            <person name="Zhang J."/>
            <person name="Cai Q."/>
            <person name="Bai Y."/>
            <person name="Zhao B."/>
            <person name="Han Y."/>
            <person name="Li Y."/>
            <person name="Li X."/>
            <person name="Wang S."/>
            <person name="Shi Q."/>
            <person name="Liu S."/>
            <person name="Cho W.K."/>
            <person name="Kim J.Y."/>
            <person name="Xu Y."/>
            <person name="Heller-Uszynska K."/>
            <person name="Miao H."/>
            <person name="Cheng Z."/>
            <person name="Zhang S."/>
            <person name="Wu J."/>
            <person name="Yang Y."/>
            <person name="Kang H."/>
            <person name="Li M."/>
            <person name="Liang H."/>
            <person name="Ren X."/>
            <person name="Shi Z."/>
            <person name="Wen M."/>
            <person name="Jian M."/>
            <person name="Yang H."/>
            <person name="Zhang G."/>
            <person name="Yang Z."/>
            <person name="Chen R."/>
            <person name="Liu S."/>
            <person name="Li J."/>
            <person name="Ma L."/>
            <person name="Liu H."/>
            <person name="Zhou Y."/>
            <person name="Zhao J."/>
            <person name="Fang X."/>
            <person name="Li G."/>
            <person name="Fang L."/>
            <person name="Li Y."/>
            <person name="Liu D."/>
            <person name="Zheng H."/>
            <person name="Zhang Y."/>
            <person name="Qin N."/>
            <person name="Li Z."/>
            <person name="Yang G."/>
            <person name="Yang S."/>
            <person name="Bolund L."/>
            <person name="Kristiansen K."/>
            <person name="Zheng H."/>
            <person name="Li S."/>
            <person name="Zhang X."/>
            <person name="Yang H."/>
            <person name="Wang J."/>
            <person name="Sun R."/>
            <person name="Zhang B."/>
            <person name="Jiang S."/>
            <person name="Wang J."/>
            <person name="Du Y."/>
            <person name="Li S."/>
        </authorList>
    </citation>
    <scope>NUCLEOTIDE SEQUENCE [LARGE SCALE GENOMIC DNA]</scope>
    <source>
        <strain evidence="4">cv. 9930</strain>
    </source>
</reference>
<dbReference type="KEGG" id="csv:105434957"/>
<organism evidence="3 4">
    <name type="scientific">Cucumis sativus</name>
    <name type="common">Cucumber</name>
    <dbReference type="NCBI Taxonomy" id="3659"/>
    <lineage>
        <taxon>Eukaryota</taxon>
        <taxon>Viridiplantae</taxon>
        <taxon>Streptophyta</taxon>
        <taxon>Embryophyta</taxon>
        <taxon>Tracheophyta</taxon>
        <taxon>Spermatophyta</taxon>
        <taxon>Magnoliopsida</taxon>
        <taxon>eudicotyledons</taxon>
        <taxon>Gunneridae</taxon>
        <taxon>Pentapetalae</taxon>
        <taxon>rosids</taxon>
        <taxon>fabids</taxon>
        <taxon>Cucurbitales</taxon>
        <taxon>Cucurbitaceae</taxon>
        <taxon>Benincaseae</taxon>
        <taxon>Cucumis</taxon>
    </lineage>
</organism>
<evidence type="ECO:0000256" key="2">
    <source>
        <dbReference type="SAM" id="MobiDB-lite"/>
    </source>
</evidence>
<reference evidence="3 4" key="3">
    <citation type="journal article" date="2010" name="BMC Genomics">
        <title>Transcriptome sequencing and comparative analysis of cucumber flowers with different sex types.</title>
        <authorList>
            <person name="Guo S."/>
            <person name="Zheng Y."/>
            <person name="Joung J.G."/>
            <person name="Liu S."/>
            <person name="Zhang Z."/>
            <person name="Crasta O.R."/>
            <person name="Sobral B.W."/>
            <person name="Xu Y."/>
            <person name="Huang S."/>
            <person name="Fei Z."/>
        </authorList>
    </citation>
    <scope>NUCLEOTIDE SEQUENCE [LARGE SCALE GENOMIC DNA]</scope>
    <source>
        <strain evidence="4">cv. 9930</strain>
    </source>
</reference>
<dbReference type="AlphaFoldDB" id="A0A0A0LDB5"/>
<evidence type="ECO:0000313" key="3">
    <source>
        <dbReference type="EMBL" id="KGN58914.1"/>
    </source>
</evidence>
<evidence type="ECO:0000256" key="1">
    <source>
        <dbReference type="SAM" id="Coils"/>
    </source>
</evidence>
<protein>
    <submittedName>
        <fullName evidence="3">Uncharacterized protein</fullName>
    </submittedName>
</protein>
<dbReference type="PANTHER" id="PTHR33701">
    <property type="entry name" value="TRANSMEMBRANE PROTEIN"/>
    <property type="match status" value="1"/>
</dbReference>
<feature type="coiled-coil region" evidence="1">
    <location>
        <begin position="54"/>
        <end position="88"/>
    </location>
</feature>
<feature type="compositionally biased region" description="Polar residues" evidence="2">
    <location>
        <begin position="137"/>
        <end position="149"/>
    </location>
</feature>
<dbReference type="PANTHER" id="PTHR33701:SF2">
    <property type="entry name" value="TRANSMEMBRANE PROTEIN"/>
    <property type="match status" value="1"/>
</dbReference>
<accession>A0A0A0LDB5</accession>
<dbReference type="Gramene" id="KGN58914">
    <property type="protein sequence ID" value="KGN58914"/>
    <property type="gene ID" value="Csa_3G736620"/>
</dbReference>
<dbReference type="EMBL" id="CM002924">
    <property type="protein sequence ID" value="KGN58914.1"/>
    <property type="molecule type" value="Genomic_DNA"/>
</dbReference>
<keyword evidence="1" id="KW-0175">Coiled coil</keyword>
<dbReference type="OrthoDB" id="1939750at2759"/>
<name>A0A0A0LDB5_CUCSA</name>
<proteinExistence type="predicted"/>
<keyword evidence="4" id="KW-1185">Reference proteome</keyword>
<evidence type="ECO:0000313" key="4">
    <source>
        <dbReference type="Proteomes" id="UP000029981"/>
    </source>
</evidence>
<gene>
    <name evidence="3" type="ORF">Csa_3G736620</name>
</gene>
<dbReference type="STRING" id="3659.A0A0A0LDB5"/>
<sequence>MAPNTKMDIKWSGNKMVEGGEVSKTMECLRRRLLAERHASLLAKDEAELMDKRSSELEKQITKQIQMKARAEKKLQLLKKKLESLNLSSTMVNSEASVSSEICNENEPKTPIEVQPLPSHSKGISEIFHSEEENRNARGSTSSNISASKIHSDKPSKTKIGNCGKEIDSVDDSLAIVAVDSPAKSETFEQLKPVISERIIEVLNDLKRARERIQSSMKLCDHMIEVSPI</sequence>
<dbReference type="Proteomes" id="UP000029981">
    <property type="component" value="Chromosome 3"/>
</dbReference>
<reference evidence="3 4" key="2">
    <citation type="journal article" date="2009" name="PLoS ONE">
        <title>An integrated genetic and cytogenetic map of the cucumber genome.</title>
        <authorList>
            <person name="Ren Y."/>
            <person name="Zhang Z."/>
            <person name="Liu J."/>
            <person name="Staub J.E."/>
            <person name="Han Y."/>
            <person name="Cheng Z."/>
            <person name="Li X."/>
            <person name="Lu J."/>
            <person name="Miao H."/>
            <person name="Kang H."/>
            <person name="Xie B."/>
            <person name="Gu X."/>
            <person name="Wang X."/>
            <person name="Du Y."/>
            <person name="Jin W."/>
            <person name="Huang S."/>
        </authorList>
    </citation>
    <scope>NUCLEOTIDE SEQUENCE [LARGE SCALE GENOMIC DNA]</scope>
    <source>
        <strain evidence="4">cv. 9930</strain>
    </source>
</reference>
<feature type="region of interest" description="Disordered" evidence="2">
    <location>
        <begin position="130"/>
        <end position="161"/>
    </location>
</feature>